<dbReference type="InterPro" id="IPR003610">
    <property type="entry name" value="CBM5/12"/>
</dbReference>
<feature type="compositionally biased region" description="Polar residues" evidence="2">
    <location>
        <begin position="161"/>
        <end position="180"/>
    </location>
</feature>
<dbReference type="Gene3D" id="2.10.10.20">
    <property type="entry name" value="Carbohydrate-binding module superfamily 5/12"/>
    <property type="match status" value="2"/>
</dbReference>
<evidence type="ECO:0000313" key="6">
    <source>
        <dbReference type="Proteomes" id="UP001500037"/>
    </source>
</evidence>
<name>A0ABN1WBK5_9ACTN</name>
<keyword evidence="3" id="KW-0732">Signal</keyword>
<dbReference type="PROSITE" id="PS51257">
    <property type="entry name" value="PROKAR_LIPOPROTEIN"/>
    <property type="match status" value="1"/>
</dbReference>
<feature type="signal peptide" evidence="3">
    <location>
        <begin position="1"/>
        <end position="29"/>
    </location>
</feature>
<evidence type="ECO:0000259" key="4">
    <source>
        <dbReference type="SMART" id="SM00495"/>
    </source>
</evidence>
<keyword evidence="1" id="KW-0378">Hydrolase</keyword>
<protein>
    <recommendedName>
        <fullName evidence="4">Chitin-binding type-3 domain-containing protein</fullName>
    </recommendedName>
</protein>
<reference evidence="5 6" key="1">
    <citation type="journal article" date="2019" name="Int. J. Syst. Evol. Microbiol.">
        <title>The Global Catalogue of Microorganisms (GCM) 10K type strain sequencing project: providing services to taxonomists for standard genome sequencing and annotation.</title>
        <authorList>
            <consortium name="The Broad Institute Genomics Platform"/>
            <consortium name="The Broad Institute Genome Sequencing Center for Infectious Disease"/>
            <person name="Wu L."/>
            <person name="Ma J."/>
        </authorList>
    </citation>
    <scope>NUCLEOTIDE SEQUENCE [LARGE SCALE GENOMIC DNA]</scope>
    <source>
        <strain evidence="5 6">JCM 13004</strain>
    </source>
</reference>
<gene>
    <name evidence="5" type="ORF">GCM10009665_39250</name>
</gene>
<keyword evidence="6" id="KW-1185">Reference proteome</keyword>
<organism evidence="5 6">
    <name type="scientific">Kitasatospora nipponensis</name>
    <dbReference type="NCBI Taxonomy" id="258049"/>
    <lineage>
        <taxon>Bacteria</taxon>
        <taxon>Bacillati</taxon>
        <taxon>Actinomycetota</taxon>
        <taxon>Actinomycetes</taxon>
        <taxon>Kitasatosporales</taxon>
        <taxon>Streptomycetaceae</taxon>
        <taxon>Kitasatospora</taxon>
    </lineage>
</organism>
<accession>A0ABN1WBK5</accession>
<feature type="region of interest" description="Disordered" evidence="2">
    <location>
        <begin position="147"/>
        <end position="180"/>
    </location>
</feature>
<evidence type="ECO:0000256" key="2">
    <source>
        <dbReference type="SAM" id="MobiDB-lite"/>
    </source>
</evidence>
<feature type="domain" description="Chitin-binding type-3" evidence="4">
    <location>
        <begin position="33"/>
        <end position="77"/>
    </location>
</feature>
<dbReference type="CDD" id="cd12215">
    <property type="entry name" value="ChiC_BD"/>
    <property type="match status" value="1"/>
</dbReference>
<feature type="domain" description="Chitin-binding type-3" evidence="4">
    <location>
        <begin position="96"/>
        <end position="140"/>
    </location>
</feature>
<feature type="chain" id="PRO_5045711994" description="Chitin-binding type-3 domain-containing protein" evidence="3">
    <location>
        <begin position="30"/>
        <end position="180"/>
    </location>
</feature>
<evidence type="ECO:0000256" key="3">
    <source>
        <dbReference type="SAM" id="SignalP"/>
    </source>
</evidence>
<dbReference type="SMART" id="SM00495">
    <property type="entry name" value="ChtBD3"/>
    <property type="match status" value="2"/>
</dbReference>
<evidence type="ECO:0000256" key="1">
    <source>
        <dbReference type="ARBA" id="ARBA00022801"/>
    </source>
</evidence>
<sequence length="180" mass="18183">MSRRRITALLLALVTGLGLATLIPATSFAAGCAAPWSASTVYTGGLGASYNGHNWSAKWWTQGEAPSTGGSGVWADQGTCDSGTPTPPPGGGGCTYPAWAAGTAYTTGSIVTYTNGGLYIATHDNPGYDPTISTWYWSPYTCTGGGGGTTPPPIPADSWSPKPSSTRCSPTGTPSTVTPA</sequence>
<evidence type="ECO:0000313" key="5">
    <source>
        <dbReference type="EMBL" id="GAA1244577.1"/>
    </source>
</evidence>
<dbReference type="SUPFAM" id="SSF51055">
    <property type="entry name" value="Carbohydrate binding domain"/>
    <property type="match status" value="1"/>
</dbReference>
<dbReference type="Proteomes" id="UP001500037">
    <property type="component" value="Unassembled WGS sequence"/>
</dbReference>
<dbReference type="Pfam" id="PF02839">
    <property type="entry name" value="CBM_5_12"/>
    <property type="match status" value="1"/>
</dbReference>
<comment type="caution">
    <text evidence="5">The sequence shown here is derived from an EMBL/GenBank/DDBJ whole genome shotgun (WGS) entry which is preliminary data.</text>
</comment>
<dbReference type="InterPro" id="IPR036573">
    <property type="entry name" value="CBM_sf_5/12"/>
</dbReference>
<proteinExistence type="predicted"/>
<dbReference type="EMBL" id="BAAALF010000068">
    <property type="protein sequence ID" value="GAA1244577.1"/>
    <property type="molecule type" value="Genomic_DNA"/>
</dbReference>